<feature type="domain" description="NYN" evidence="2">
    <location>
        <begin position="6"/>
        <end position="145"/>
    </location>
</feature>
<evidence type="ECO:0000256" key="1">
    <source>
        <dbReference type="SAM" id="MobiDB-lite"/>
    </source>
</evidence>
<dbReference type="InterPro" id="IPR024768">
    <property type="entry name" value="Marf1"/>
</dbReference>
<dbReference type="Proteomes" id="UP000250043">
    <property type="component" value="Unassembled WGS sequence"/>
</dbReference>
<dbReference type="OrthoDB" id="549353at2759"/>
<dbReference type="EMBL" id="KV722337">
    <property type="protein sequence ID" value="OCH95304.1"/>
    <property type="molecule type" value="Genomic_DNA"/>
</dbReference>
<sequence length="279" mass="30171">MSSSKNVAILWDYENCAIPATEPCYAVVNNIRKIAHAFGTVVTFNAYFEWPEHLSPKSQALRAELAMCGVSLIDCPHNGRKDVADKMILADMMAFVLDNSPPATVILISGDVDFVYAVSKLRLRRYHVVLFAPPVAASALRAQASVAYEWPGTVLPPLNLKQPRTRAADFSTPKPISRTARGDYSDSVPATANARITSRHPSPAVSPRMNANEVNGPIEDTRGRPAPSRTPETPLNSDDTVEGDVLGDGFVVQEPDPPSSPVVNDESLTPLVVCDSMTC</sequence>
<dbReference type="GO" id="GO:1905762">
    <property type="term" value="F:CCR4-NOT complex binding"/>
    <property type="evidence" value="ECO:0007669"/>
    <property type="project" value="TreeGrafter"/>
</dbReference>
<dbReference type="PANTHER" id="PTHR14379:SF3">
    <property type="entry name" value="MEIOSIS REGULATOR AND MRNA STABILITY FACTOR 1"/>
    <property type="match status" value="1"/>
</dbReference>
<dbReference type="InterPro" id="IPR021139">
    <property type="entry name" value="NYN"/>
</dbReference>
<dbReference type="Gene3D" id="3.40.50.1010">
    <property type="entry name" value="5'-nuclease"/>
    <property type="match status" value="1"/>
</dbReference>
<dbReference type="CDD" id="cd10910">
    <property type="entry name" value="PIN_limkain_b1_N_like"/>
    <property type="match status" value="1"/>
</dbReference>
<dbReference type="PANTHER" id="PTHR14379">
    <property type="entry name" value="LIMKAIN B LKAP"/>
    <property type="match status" value="1"/>
</dbReference>
<proteinExistence type="predicted"/>
<evidence type="ECO:0000313" key="3">
    <source>
        <dbReference type="EMBL" id="OCH95304.1"/>
    </source>
</evidence>
<name>A0A8E2DT16_9APHY</name>
<keyword evidence="4" id="KW-1185">Reference proteome</keyword>
<dbReference type="GO" id="GO:0010468">
    <property type="term" value="P:regulation of gene expression"/>
    <property type="evidence" value="ECO:0007669"/>
    <property type="project" value="InterPro"/>
</dbReference>
<accession>A0A8E2DT16</accession>
<protein>
    <recommendedName>
        <fullName evidence="2">NYN domain-containing protein</fullName>
    </recommendedName>
</protein>
<reference evidence="3 4" key="1">
    <citation type="submission" date="2016-07" db="EMBL/GenBank/DDBJ databases">
        <title>Draft genome of the white-rot fungus Obba rivulosa 3A-2.</title>
        <authorList>
            <consortium name="DOE Joint Genome Institute"/>
            <person name="Miettinen O."/>
            <person name="Riley R."/>
            <person name="Acob R."/>
            <person name="Barry K."/>
            <person name="Cullen D."/>
            <person name="De Vries R."/>
            <person name="Hainaut M."/>
            <person name="Hatakka A."/>
            <person name="Henrissat B."/>
            <person name="Hilden K."/>
            <person name="Kuo R."/>
            <person name="Labutti K."/>
            <person name="Lipzen A."/>
            <person name="Makela M.R."/>
            <person name="Sandor L."/>
            <person name="Spatafora J.W."/>
            <person name="Grigoriev I.V."/>
            <person name="Hibbett D.S."/>
        </authorList>
    </citation>
    <scope>NUCLEOTIDE SEQUENCE [LARGE SCALE GENOMIC DNA]</scope>
    <source>
        <strain evidence="3 4">3A-2</strain>
    </source>
</reference>
<dbReference type="GO" id="GO:0004540">
    <property type="term" value="F:RNA nuclease activity"/>
    <property type="evidence" value="ECO:0007669"/>
    <property type="project" value="InterPro"/>
</dbReference>
<evidence type="ECO:0000259" key="2">
    <source>
        <dbReference type="Pfam" id="PF01936"/>
    </source>
</evidence>
<dbReference type="AlphaFoldDB" id="A0A8E2DT16"/>
<evidence type="ECO:0000313" key="4">
    <source>
        <dbReference type="Proteomes" id="UP000250043"/>
    </source>
</evidence>
<feature type="region of interest" description="Disordered" evidence="1">
    <location>
        <begin position="165"/>
        <end position="266"/>
    </location>
</feature>
<dbReference type="GO" id="GO:0005777">
    <property type="term" value="C:peroxisome"/>
    <property type="evidence" value="ECO:0007669"/>
    <property type="project" value="InterPro"/>
</dbReference>
<dbReference type="Pfam" id="PF01936">
    <property type="entry name" value="NYN"/>
    <property type="match status" value="1"/>
</dbReference>
<feature type="compositionally biased region" description="Polar residues" evidence="1">
    <location>
        <begin position="188"/>
        <end position="200"/>
    </location>
</feature>
<organism evidence="3 4">
    <name type="scientific">Obba rivulosa</name>
    <dbReference type="NCBI Taxonomy" id="1052685"/>
    <lineage>
        <taxon>Eukaryota</taxon>
        <taxon>Fungi</taxon>
        <taxon>Dikarya</taxon>
        <taxon>Basidiomycota</taxon>
        <taxon>Agaricomycotina</taxon>
        <taxon>Agaricomycetes</taxon>
        <taxon>Polyporales</taxon>
        <taxon>Gelatoporiaceae</taxon>
        <taxon>Obba</taxon>
    </lineage>
</organism>
<gene>
    <name evidence="3" type="ORF">OBBRIDRAFT_721016</name>
</gene>